<evidence type="ECO:0000256" key="9">
    <source>
        <dbReference type="SAM" id="Phobius"/>
    </source>
</evidence>
<feature type="compositionally biased region" description="Basic and acidic residues" evidence="8">
    <location>
        <begin position="1"/>
        <end position="24"/>
    </location>
</feature>
<dbReference type="GO" id="GO:0016020">
    <property type="term" value="C:membrane"/>
    <property type="evidence" value="ECO:0007669"/>
    <property type="project" value="UniProtKB-SubCell"/>
</dbReference>
<dbReference type="RefSeq" id="XP_026607705.1">
    <property type="nucleotide sequence ID" value="XM_026744542.1"/>
</dbReference>
<evidence type="ECO:0000256" key="6">
    <source>
        <dbReference type="ARBA" id="ARBA00023136"/>
    </source>
</evidence>
<dbReference type="InterPro" id="IPR045863">
    <property type="entry name" value="CorA_TM1_TM2"/>
</dbReference>
<keyword evidence="3" id="KW-0677">Repeat</keyword>
<comment type="subcellular location">
    <subcellularLocation>
        <location evidence="1">Membrane</location>
        <topology evidence="1">Multi-pass membrane protein</topology>
    </subcellularLocation>
</comment>
<feature type="region of interest" description="Disordered" evidence="8">
    <location>
        <begin position="996"/>
        <end position="1068"/>
    </location>
</feature>
<keyword evidence="4 9" id="KW-1133">Transmembrane helix</keyword>
<feature type="region of interest" description="Disordered" evidence="8">
    <location>
        <begin position="844"/>
        <end position="873"/>
    </location>
</feature>
<dbReference type="InterPro" id="IPR036770">
    <property type="entry name" value="Ankyrin_rpt-contain_sf"/>
</dbReference>
<evidence type="ECO:0000313" key="11">
    <source>
        <dbReference type="Proteomes" id="UP000256690"/>
    </source>
</evidence>
<feature type="repeat" description="ANK" evidence="7">
    <location>
        <begin position="382"/>
        <end position="412"/>
    </location>
</feature>
<dbReference type="EMBL" id="PVWQ01000002">
    <property type="protein sequence ID" value="RDW90751.1"/>
    <property type="molecule type" value="Genomic_DNA"/>
</dbReference>
<dbReference type="Proteomes" id="UP000256690">
    <property type="component" value="Unassembled WGS sequence"/>
</dbReference>
<feature type="region of interest" description="Disordered" evidence="8">
    <location>
        <begin position="793"/>
        <end position="817"/>
    </location>
</feature>
<evidence type="ECO:0000256" key="5">
    <source>
        <dbReference type="ARBA" id="ARBA00023043"/>
    </source>
</evidence>
<dbReference type="PANTHER" id="PTHR24198">
    <property type="entry name" value="ANKYRIN REPEAT AND PROTEIN KINASE DOMAIN-CONTAINING PROTEIN"/>
    <property type="match status" value="1"/>
</dbReference>
<dbReference type="Pfam" id="PF12796">
    <property type="entry name" value="Ank_2"/>
    <property type="match status" value="2"/>
</dbReference>
<feature type="repeat" description="ANK" evidence="7">
    <location>
        <begin position="207"/>
        <end position="239"/>
    </location>
</feature>
<gene>
    <name evidence="10" type="ORF">DSM5745_02526</name>
</gene>
<dbReference type="PANTHER" id="PTHR24198:SF165">
    <property type="entry name" value="ANKYRIN REPEAT-CONTAINING PROTEIN-RELATED"/>
    <property type="match status" value="1"/>
</dbReference>
<feature type="transmembrane region" description="Helical" evidence="9">
    <location>
        <begin position="1179"/>
        <end position="1201"/>
    </location>
</feature>
<dbReference type="InterPro" id="IPR002110">
    <property type="entry name" value="Ankyrin_rpt"/>
</dbReference>
<feature type="repeat" description="ANK" evidence="7">
    <location>
        <begin position="174"/>
        <end position="206"/>
    </location>
</feature>
<dbReference type="Gene3D" id="1.25.40.20">
    <property type="entry name" value="Ankyrin repeat-containing domain"/>
    <property type="match status" value="2"/>
</dbReference>
<keyword evidence="6 9" id="KW-0472">Membrane</keyword>
<feature type="compositionally biased region" description="Basic and acidic residues" evidence="8">
    <location>
        <begin position="749"/>
        <end position="768"/>
    </location>
</feature>
<evidence type="ECO:0000256" key="3">
    <source>
        <dbReference type="ARBA" id="ARBA00022737"/>
    </source>
</evidence>
<sequence length="1305" mass="146572">MSEPKAADETVDERVDAADAREVTGEVSTDDSNHPKIADVEGEADDANAVEDLDSDRADDIWVRSLKRAIENDSLEDLGPLLETEGALDKKFESVIADDKTPIAGLTPFLFAAALGRVEVVDKLLRQGVDVNAQTTDFGSNAFHLAAMFGQVDVMQSLLSEENSAHLLEQRRPDGWNALMYAAEWGQTEAVKLLLDRDAAVDVADEYGRTTLHMACYRGYEKVFDLLLERLQNKSAADGYTSAKKVITKKDTYGDTALDDAASQGHTGIVLRLLNTPTYFPLSPLQADIVRSDDDHADVIANVLMAWKHDDPSDVDEEAKNAAGYWAILHGRNELITKFGPPPLNRNGVTWAHVAALSGYEETLKRFVKKRQHVLRTSPGPTGLTPLHVAVKYGRNKLAQTLVDILVKEGTDKAQVLNDLLVKTKEGQTPFELAALGGTENHRAIEELLWVEIDGIVQSIPDFFNAPDETADLVLELAARFDNPGSEKPSKLELQNDCNALHWAVFYQNPIMVWWLLANGAYTRESDITRADSINKEMGKDEDTKDLIQRLLFDPPPISKRRPPVDDNHAPSFQFGPLWKYKSDIYESHIHKPDISGTILDFYHGEGKTNFRRKRGPLLDIIYNRGPQKFMRYDGYHDLSALKKRLVAKEPDVVPGEPDVFKPATKAMVKDPIKTEQQQLRWFFIPVNDLELAEVMPGYRLLDAQANGFQELMFVRRSWAELPAGGRKFYMRPQCVSERKQQHKNGTTTKDKAAQSREATKVDSSEKPKSRKGRVAIYMPFLSWMKLPAKGAKERRQSAPVMDEVTRDDTAPEHKPMTLDQYYYVSLDNTRERDQDQVLERYIGEEKKRRKQRRQDHLANGSPKDESSSDNLPEKEFNELVDKTAEQILVVHQLWLWRLDGETIITSTSEEPDGSDNTFMQHMVNALNHQGKNSPTSDGSLIELIVNTAVGMFLRKNITIMDTRKSPLEVFRDSIRVVRDKEAKLFERFKESLTCGHQGYHGGDSTSTARSHTDQQTPRNRFPRVQKAGSSGMSVISPTPNHKGPGEAQEGNDSTSTATSHADEKENIYYNIDPETTLLKEIKDICDELNILKNLAEDQEDVWRQVCKLEGSTQTPGTPSAYITPKDIKDEITEMVKEAEAVQMTINSLLNLKQKQANLEEAKSAREQAQATAKQTDTIMVFTIVTIVFLPLSFLTSLFALNISNFPHKGDEVLYQGWWIFPILFGVSVIVSGFFMVVAFKASDLKEYLGLGPESEDGTAKKSLRWSVRMPSFRQRGTPAAADNHEADSEDSRSGDKKGWFGKYP</sequence>
<keyword evidence="5 7" id="KW-0040">ANK repeat</keyword>
<feature type="region of interest" description="Disordered" evidence="8">
    <location>
        <begin position="1"/>
        <end position="47"/>
    </location>
</feature>
<protein>
    <submittedName>
        <fullName evidence="10">Uncharacterized protein</fullName>
    </submittedName>
</protein>
<dbReference type="PROSITE" id="PS50297">
    <property type="entry name" value="ANK_REP_REGION"/>
    <property type="match status" value="4"/>
</dbReference>
<comment type="caution">
    <text evidence="10">The sequence shown here is derived from an EMBL/GenBank/DDBJ whole genome shotgun (WGS) entry which is preliminary data.</text>
</comment>
<evidence type="ECO:0000256" key="2">
    <source>
        <dbReference type="ARBA" id="ARBA00022692"/>
    </source>
</evidence>
<feature type="compositionally biased region" description="Basic and acidic residues" evidence="8">
    <location>
        <begin position="1283"/>
        <end position="1299"/>
    </location>
</feature>
<evidence type="ECO:0000256" key="8">
    <source>
        <dbReference type="SAM" id="MobiDB-lite"/>
    </source>
</evidence>
<feature type="repeat" description="ANK" evidence="7">
    <location>
        <begin position="104"/>
        <end position="136"/>
    </location>
</feature>
<dbReference type="SUPFAM" id="SSF48403">
    <property type="entry name" value="Ankyrin repeat"/>
    <property type="match status" value="2"/>
</dbReference>
<keyword evidence="11" id="KW-1185">Reference proteome</keyword>
<dbReference type="Pfam" id="PF00023">
    <property type="entry name" value="Ank"/>
    <property type="match status" value="1"/>
</dbReference>
<dbReference type="OrthoDB" id="341259at2759"/>
<reference evidence="10 11" key="1">
    <citation type="journal article" date="2018" name="IMA Fungus">
        <title>IMA Genome-F 9: Draft genome sequence of Annulohypoxylon stygium, Aspergillus mulundensis, Berkeleyomyces basicola (syn. Thielaviopsis basicola), Ceratocystis smalleyi, two Cercospora beticola strains, Coleophoma cylindrospora, Fusarium fracticaudum, Phialophora cf. hyalina, and Morchella septimelata.</title>
        <authorList>
            <person name="Wingfield B.D."/>
            <person name="Bills G.F."/>
            <person name="Dong Y."/>
            <person name="Huang W."/>
            <person name="Nel W.J."/>
            <person name="Swalarsk-Parry B.S."/>
            <person name="Vaghefi N."/>
            <person name="Wilken P.M."/>
            <person name="An Z."/>
            <person name="de Beer Z.W."/>
            <person name="De Vos L."/>
            <person name="Chen L."/>
            <person name="Duong T.A."/>
            <person name="Gao Y."/>
            <person name="Hammerbacher A."/>
            <person name="Kikkert J.R."/>
            <person name="Li Y."/>
            <person name="Li H."/>
            <person name="Li K."/>
            <person name="Li Q."/>
            <person name="Liu X."/>
            <person name="Ma X."/>
            <person name="Naidoo K."/>
            <person name="Pethybridge S.J."/>
            <person name="Sun J."/>
            <person name="Steenkamp E.T."/>
            <person name="van der Nest M.A."/>
            <person name="van Wyk S."/>
            <person name="Wingfield M.J."/>
            <person name="Xiong C."/>
            <person name="Yue Q."/>
            <person name="Zhang X."/>
        </authorList>
    </citation>
    <scope>NUCLEOTIDE SEQUENCE [LARGE SCALE GENOMIC DNA]</scope>
    <source>
        <strain evidence="10 11">DSM 5745</strain>
    </source>
</reference>
<dbReference type="Gene3D" id="1.20.58.340">
    <property type="entry name" value="Magnesium transport protein CorA, transmembrane region"/>
    <property type="match status" value="1"/>
</dbReference>
<dbReference type="Pfam" id="PF01544">
    <property type="entry name" value="CorA"/>
    <property type="match status" value="1"/>
</dbReference>
<feature type="compositionally biased region" description="Polar residues" evidence="8">
    <location>
        <begin position="1028"/>
        <end position="1040"/>
    </location>
</feature>
<evidence type="ECO:0000313" key="10">
    <source>
        <dbReference type="EMBL" id="RDW90751.1"/>
    </source>
</evidence>
<dbReference type="InterPro" id="IPR002523">
    <property type="entry name" value="MgTranspt_CorA/ZnTranspt_ZntB"/>
</dbReference>
<feature type="compositionally biased region" description="Basic and acidic residues" evidence="8">
    <location>
        <begin position="863"/>
        <end position="873"/>
    </location>
</feature>
<accession>A0A3D8SX61</accession>
<proteinExistence type="predicted"/>
<feature type="transmembrane region" description="Helical" evidence="9">
    <location>
        <begin position="1213"/>
        <end position="1240"/>
    </location>
</feature>
<dbReference type="SUPFAM" id="SSF144083">
    <property type="entry name" value="Magnesium transport protein CorA, transmembrane region"/>
    <property type="match status" value="1"/>
</dbReference>
<dbReference type="SMART" id="SM00248">
    <property type="entry name" value="ANK"/>
    <property type="match status" value="8"/>
</dbReference>
<feature type="region of interest" description="Disordered" evidence="8">
    <location>
        <begin position="1271"/>
        <end position="1305"/>
    </location>
</feature>
<dbReference type="GeneID" id="38112896"/>
<keyword evidence="2 9" id="KW-0812">Transmembrane</keyword>
<feature type="compositionally biased region" description="Polar residues" evidence="8">
    <location>
        <begin position="1051"/>
        <end position="1060"/>
    </location>
</feature>
<dbReference type="PROSITE" id="PS50088">
    <property type="entry name" value="ANK_REPEAT"/>
    <property type="match status" value="4"/>
</dbReference>
<feature type="region of interest" description="Disordered" evidence="8">
    <location>
        <begin position="736"/>
        <end position="771"/>
    </location>
</feature>
<dbReference type="STRING" id="1810919.A0A3D8SX61"/>
<dbReference type="GO" id="GO:0046873">
    <property type="term" value="F:metal ion transmembrane transporter activity"/>
    <property type="evidence" value="ECO:0007669"/>
    <property type="project" value="InterPro"/>
</dbReference>
<feature type="compositionally biased region" description="Basic and acidic residues" evidence="8">
    <location>
        <begin position="804"/>
        <end position="817"/>
    </location>
</feature>
<evidence type="ECO:0000256" key="4">
    <source>
        <dbReference type="ARBA" id="ARBA00022989"/>
    </source>
</evidence>
<evidence type="ECO:0000256" key="1">
    <source>
        <dbReference type="ARBA" id="ARBA00004141"/>
    </source>
</evidence>
<name>A0A3D8SX61_9EURO</name>
<feature type="compositionally biased region" description="Polar residues" evidence="8">
    <location>
        <begin position="1004"/>
        <end position="1019"/>
    </location>
</feature>
<organism evidence="10 11">
    <name type="scientific">Aspergillus mulundensis</name>
    <dbReference type="NCBI Taxonomy" id="1810919"/>
    <lineage>
        <taxon>Eukaryota</taxon>
        <taxon>Fungi</taxon>
        <taxon>Dikarya</taxon>
        <taxon>Ascomycota</taxon>
        <taxon>Pezizomycotina</taxon>
        <taxon>Eurotiomycetes</taxon>
        <taxon>Eurotiomycetidae</taxon>
        <taxon>Eurotiales</taxon>
        <taxon>Aspergillaceae</taxon>
        <taxon>Aspergillus</taxon>
        <taxon>Aspergillus subgen. Nidulantes</taxon>
    </lineage>
</organism>
<evidence type="ECO:0000256" key="7">
    <source>
        <dbReference type="PROSITE-ProRule" id="PRU00023"/>
    </source>
</evidence>